<feature type="compositionally biased region" description="Low complexity" evidence="1">
    <location>
        <begin position="66"/>
        <end position="93"/>
    </location>
</feature>
<dbReference type="Pfam" id="PF03478">
    <property type="entry name" value="Beta-prop_KIB1-4"/>
    <property type="match status" value="1"/>
</dbReference>
<evidence type="ECO:0000256" key="1">
    <source>
        <dbReference type="SAM" id="MobiDB-lite"/>
    </source>
</evidence>
<dbReference type="Proteomes" id="UP001054889">
    <property type="component" value="Unassembled WGS sequence"/>
</dbReference>
<dbReference type="AlphaFoldDB" id="A0AAV5FXE0"/>
<organism evidence="3 4">
    <name type="scientific">Eleusine coracana subsp. coracana</name>
    <dbReference type="NCBI Taxonomy" id="191504"/>
    <lineage>
        <taxon>Eukaryota</taxon>
        <taxon>Viridiplantae</taxon>
        <taxon>Streptophyta</taxon>
        <taxon>Embryophyta</taxon>
        <taxon>Tracheophyta</taxon>
        <taxon>Spermatophyta</taxon>
        <taxon>Magnoliopsida</taxon>
        <taxon>Liliopsida</taxon>
        <taxon>Poales</taxon>
        <taxon>Poaceae</taxon>
        <taxon>PACMAD clade</taxon>
        <taxon>Chloridoideae</taxon>
        <taxon>Cynodonteae</taxon>
        <taxon>Eleusininae</taxon>
        <taxon>Eleusine</taxon>
    </lineage>
</organism>
<feature type="compositionally biased region" description="Acidic residues" evidence="1">
    <location>
        <begin position="94"/>
        <end position="110"/>
    </location>
</feature>
<protein>
    <recommendedName>
        <fullName evidence="2">KIB1-4 beta-propeller domain-containing protein</fullName>
    </recommendedName>
</protein>
<sequence length="468" mass="50535">MSCWAATFSNTMAAANIVSKLTDKIADRLASLVCGFSSLPTTYDAGGYFMLPSPSPDRHPHPYRPPYGRSSWASPPPSSSSFSRQRVASAANDADADNDADDEEEEEEEEGSVRATSSSPHDNDDDDAAALPCLAFQSQHGYTLLSLDGGGNDDGAGGEVVMRPVLGRRLVPSPYGGLVLAADVCYNHPCRLIDPFTGGAVTTPLPDLPLPRSETDPIDCAADEPPRTSSRHLRATDDGLAWDWSPHGVLLARGDTAFFCAAGAGGWVPVHQSWRGSHMSVNHRGCRFFLFEHRSMRTTVVDAATLRVAAVIPPPPPHQLDAEDVDGAYLAPCGSDEALLLVHRAGDRRGGRAILSEAYRARLGRRGGPRWRRVGDVGDRAVFVDGAHAFTVRAGPKVRRNHVYVTMACQAAAGGLGAEYGVAVVDLRRPEWQGRVKVRSGEVDRAWGCQPYWIVPKDHPREEEDARQ</sequence>
<reference evidence="3" key="1">
    <citation type="journal article" date="2018" name="DNA Res.">
        <title>Multiple hybrid de novo genome assembly of finger millet, an orphan allotetraploid crop.</title>
        <authorList>
            <person name="Hatakeyama M."/>
            <person name="Aluri S."/>
            <person name="Balachadran M.T."/>
            <person name="Sivarajan S.R."/>
            <person name="Patrignani A."/>
            <person name="Gruter S."/>
            <person name="Poveda L."/>
            <person name="Shimizu-Inatsugi R."/>
            <person name="Baeten J."/>
            <person name="Francoijs K.J."/>
            <person name="Nataraja K.N."/>
            <person name="Reddy Y.A.N."/>
            <person name="Phadnis S."/>
            <person name="Ravikumar R.L."/>
            <person name="Schlapbach R."/>
            <person name="Sreeman S.M."/>
            <person name="Shimizu K.K."/>
        </authorList>
    </citation>
    <scope>NUCLEOTIDE SEQUENCE</scope>
</reference>
<proteinExistence type="predicted"/>
<evidence type="ECO:0000313" key="3">
    <source>
        <dbReference type="EMBL" id="GJN39471.1"/>
    </source>
</evidence>
<accession>A0AAV5FXE0</accession>
<dbReference type="PANTHER" id="PTHR33127">
    <property type="entry name" value="TRANSMEMBRANE PROTEIN"/>
    <property type="match status" value="1"/>
</dbReference>
<name>A0AAV5FXE0_ELECO</name>
<comment type="caution">
    <text evidence="3">The sequence shown here is derived from an EMBL/GenBank/DDBJ whole genome shotgun (WGS) entry which is preliminary data.</text>
</comment>
<keyword evidence="4" id="KW-1185">Reference proteome</keyword>
<feature type="domain" description="KIB1-4 beta-propeller" evidence="2">
    <location>
        <begin position="168"/>
        <end position="406"/>
    </location>
</feature>
<dbReference type="EMBL" id="BQKI01000098">
    <property type="protein sequence ID" value="GJN39471.1"/>
    <property type="molecule type" value="Genomic_DNA"/>
</dbReference>
<dbReference type="PANTHER" id="PTHR33127:SF24">
    <property type="entry name" value="OS08G0193000 PROTEIN"/>
    <property type="match status" value="1"/>
</dbReference>
<evidence type="ECO:0000259" key="2">
    <source>
        <dbReference type="Pfam" id="PF03478"/>
    </source>
</evidence>
<feature type="region of interest" description="Disordered" evidence="1">
    <location>
        <begin position="59"/>
        <end position="128"/>
    </location>
</feature>
<evidence type="ECO:0000313" key="4">
    <source>
        <dbReference type="Proteomes" id="UP001054889"/>
    </source>
</evidence>
<gene>
    <name evidence="3" type="primary">gb28592</name>
    <name evidence="3" type="ORF">PR202_gb28592</name>
</gene>
<dbReference type="InterPro" id="IPR005174">
    <property type="entry name" value="KIB1-4_b-propeller"/>
</dbReference>
<reference evidence="3" key="2">
    <citation type="submission" date="2021-12" db="EMBL/GenBank/DDBJ databases">
        <title>Resequencing data analysis of finger millet.</title>
        <authorList>
            <person name="Hatakeyama M."/>
            <person name="Aluri S."/>
            <person name="Balachadran M.T."/>
            <person name="Sivarajan S.R."/>
            <person name="Poveda L."/>
            <person name="Shimizu-Inatsugi R."/>
            <person name="Schlapbach R."/>
            <person name="Sreeman S.M."/>
            <person name="Shimizu K.K."/>
        </authorList>
    </citation>
    <scope>NUCLEOTIDE SEQUENCE</scope>
</reference>